<dbReference type="EMBL" id="VSSQ01066487">
    <property type="protein sequence ID" value="MPN19015.1"/>
    <property type="molecule type" value="Genomic_DNA"/>
</dbReference>
<gene>
    <name evidence="2" type="ORF">SDC9_166381</name>
</gene>
<reference evidence="2" key="1">
    <citation type="submission" date="2019-08" db="EMBL/GenBank/DDBJ databases">
        <authorList>
            <person name="Kucharzyk K."/>
            <person name="Murdoch R.W."/>
            <person name="Higgins S."/>
            <person name="Loffler F."/>
        </authorList>
    </citation>
    <scope>NUCLEOTIDE SEQUENCE</scope>
</reference>
<dbReference type="AlphaFoldDB" id="A0A645FX48"/>
<accession>A0A645FX48</accession>
<protein>
    <submittedName>
        <fullName evidence="2">Uncharacterized protein</fullName>
    </submittedName>
</protein>
<feature type="region of interest" description="Disordered" evidence="1">
    <location>
        <begin position="78"/>
        <end position="106"/>
    </location>
</feature>
<evidence type="ECO:0000256" key="1">
    <source>
        <dbReference type="SAM" id="MobiDB-lite"/>
    </source>
</evidence>
<name>A0A645FX48_9ZZZZ</name>
<evidence type="ECO:0000313" key="2">
    <source>
        <dbReference type="EMBL" id="MPN19015.1"/>
    </source>
</evidence>
<proteinExistence type="predicted"/>
<comment type="caution">
    <text evidence="2">The sequence shown here is derived from an EMBL/GenBank/DDBJ whole genome shotgun (WGS) entry which is preliminary data.</text>
</comment>
<sequence length="106" mass="11841">MHRLVIDLDPAEVLVLLFLARRQLQWAEDDRFIGGADAELVLVQVVVGGNFVTDLDRPAVERPRRGLEGDGRIEEFLGVDAGSQEGEEKEQEAHGHWTGFSASQFR</sequence>
<organism evidence="2">
    <name type="scientific">bioreactor metagenome</name>
    <dbReference type="NCBI Taxonomy" id="1076179"/>
    <lineage>
        <taxon>unclassified sequences</taxon>
        <taxon>metagenomes</taxon>
        <taxon>ecological metagenomes</taxon>
    </lineage>
</organism>